<dbReference type="KEGG" id="amt:Amet_4251"/>
<dbReference type="AlphaFoldDB" id="A6TVW1"/>
<dbReference type="STRING" id="293826.Amet_4251"/>
<protein>
    <submittedName>
        <fullName evidence="2">Uncharacterized protein</fullName>
    </submittedName>
</protein>
<dbReference type="Proteomes" id="UP000001572">
    <property type="component" value="Chromosome"/>
</dbReference>
<dbReference type="EMBL" id="CP000724">
    <property type="protein sequence ID" value="ABR50329.1"/>
    <property type="molecule type" value="Genomic_DNA"/>
</dbReference>
<organism evidence="2 3">
    <name type="scientific">Alkaliphilus metalliredigens (strain QYMF)</name>
    <dbReference type="NCBI Taxonomy" id="293826"/>
    <lineage>
        <taxon>Bacteria</taxon>
        <taxon>Bacillati</taxon>
        <taxon>Bacillota</taxon>
        <taxon>Clostridia</taxon>
        <taxon>Peptostreptococcales</taxon>
        <taxon>Natronincolaceae</taxon>
        <taxon>Alkaliphilus</taxon>
    </lineage>
</organism>
<name>A6TVW1_ALKMQ</name>
<dbReference type="RefSeq" id="WP_012065277.1">
    <property type="nucleotide sequence ID" value="NC_009633.1"/>
</dbReference>
<sequence>MKEESVNESVIEKDMEALEDRSVSEKAEQHMREINKEKTYLLELQQQEVQRAEQLQRLELIIDLVQDELNSKTEEIKNLQSEVDKLKPKHKAMIRKEQLDVGDSM</sequence>
<feature type="coiled-coil region" evidence="1">
    <location>
        <begin position="27"/>
        <end position="89"/>
    </location>
</feature>
<evidence type="ECO:0000313" key="3">
    <source>
        <dbReference type="Proteomes" id="UP000001572"/>
    </source>
</evidence>
<keyword evidence="1" id="KW-0175">Coiled coil</keyword>
<evidence type="ECO:0000256" key="1">
    <source>
        <dbReference type="SAM" id="Coils"/>
    </source>
</evidence>
<evidence type="ECO:0000313" key="2">
    <source>
        <dbReference type="EMBL" id="ABR50329.1"/>
    </source>
</evidence>
<keyword evidence="3" id="KW-1185">Reference proteome</keyword>
<accession>A6TVW1</accession>
<proteinExistence type="predicted"/>
<dbReference type="HOGENOM" id="CLU_2230795_0_0_9"/>
<gene>
    <name evidence="2" type="ordered locus">Amet_4251</name>
</gene>
<reference evidence="3" key="1">
    <citation type="journal article" date="2016" name="Genome Announc.">
        <title>Complete genome sequence of Alkaliphilus metalliredigens strain QYMF, an alkaliphilic and metal-reducing bacterium isolated from borax-contaminated leachate ponds.</title>
        <authorList>
            <person name="Hwang C."/>
            <person name="Copeland A."/>
            <person name="Lucas S."/>
            <person name="Lapidus A."/>
            <person name="Barry K."/>
            <person name="Detter J.C."/>
            <person name="Glavina Del Rio T."/>
            <person name="Hammon N."/>
            <person name="Israni S."/>
            <person name="Dalin E."/>
            <person name="Tice H."/>
            <person name="Pitluck S."/>
            <person name="Chertkov O."/>
            <person name="Brettin T."/>
            <person name="Bruce D."/>
            <person name="Han C."/>
            <person name="Schmutz J."/>
            <person name="Larimer F."/>
            <person name="Land M.L."/>
            <person name="Hauser L."/>
            <person name="Kyrpides N."/>
            <person name="Mikhailova N."/>
            <person name="Ye Q."/>
            <person name="Zhou J."/>
            <person name="Richardson P."/>
            <person name="Fields M.W."/>
        </authorList>
    </citation>
    <scope>NUCLEOTIDE SEQUENCE [LARGE SCALE GENOMIC DNA]</scope>
    <source>
        <strain evidence="3">QYMF</strain>
    </source>
</reference>